<sequence length="494" mass="54058">MKIDEWLARSAERQTGWVYEGDTDVEFTGFQLPGVKKGDGSTFFDRSRFYLLLDKSWGNYHLRQSAQFKKTIDEVFDLAAQLGINNFLAPMELRGSAALQDKNVIFAENSRAFVAESGLTARREAHAAGRPLIGVTGAAGKSTLTAMISQAIRSAQPGSSVLHPPPNFNIFDRLVAEMAQMWEADFGVLEMSNVVCEQASKRKRPLSPDVAVVTNISHAHVEKYGTVEEVAKVKSLIFESPYEGARAVINPDTQHADILIGKAEREGWDICLYGAAEEAHFRLLDYAENTNKITAATPWGEMEYSLGAAGRHMALNSLATLAVLDSIGLARSSDSLTGIEAFEALPGRGKETEFRVDEGPIWAIDEAYNANPESMGHFIRTVGAKQLGGQRRRRILVLGDMLELGDDSKRLHRELQVPLAAASFDHIYLHGELMTELASEVEGPGVTHVAELAELESVLRDEVRAGDVVGFKGSQSTGLHRVLSSLSETWKGTA</sequence>
<keyword evidence="3" id="KW-0067">ATP-binding</keyword>
<dbReference type="PANTHER" id="PTHR43024:SF1">
    <property type="entry name" value="UDP-N-ACETYLMURAMOYL-TRIPEPTIDE--D-ALANYL-D-ALANINE LIGASE"/>
    <property type="match status" value="1"/>
</dbReference>
<proteinExistence type="predicted"/>
<dbReference type="EMBL" id="BMIS01000004">
    <property type="protein sequence ID" value="GGE65865.1"/>
    <property type="molecule type" value="Genomic_DNA"/>
</dbReference>
<dbReference type="SUPFAM" id="SSF53244">
    <property type="entry name" value="MurD-like peptide ligases, peptide-binding domain"/>
    <property type="match status" value="1"/>
</dbReference>
<evidence type="ECO:0000256" key="2">
    <source>
        <dbReference type="ARBA" id="ARBA00022741"/>
    </source>
</evidence>
<dbReference type="SUPFAM" id="SSF53623">
    <property type="entry name" value="MurD-like peptide ligases, catalytic domain"/>
    <property type="match status" value="1"/>
</dbReference>
<keyword evidence="1 6" id="KW-0436">Ligase</keyword>
<dbReference type="InterPro" id="IPR036615">
    <property type="entry name" value="Mur_ligase_C_dom_sf"/>
</dbReference>
<protein>
    <submittedName>
        <fullName evidence="6">UDP-N-acetylmuramoyl-tripeptide--D-alanyl-D-alanine ligase</fullName>
    </submittedName>
</protein>
<dbReference type="Pfam" id="PF08245">
    <property type="entry name" value="Mur_ligase_M"/>
    <property type="match status" value="1"/>
</dbReference>
<dbReference type="AlphaFoldDB" id="A0A917APK1"/>
<evidence type="ECO:0000256" key="3">
    <source>
        <dbReference type="ARBA" id="ARBA00022840"/>
    </source>
</evidence>
<feature type="domain" description="Mur ligase C-terminal" evidence="4">
    <location>
        <begin position="359"/>
        <end position="474"/>
    </location>
</feature>
<dbReference type="RefSeq" id="WP_188683623.1">
    <property type="nucleotide sequence ID" value="NZ_BMIS01000004.1"/>
</dbReference>
<dbReference type="GO" id="GO:0005524">
    <property type="term" value="F:ATP binding"/>
    <property type="evidence" value="ECO:0007669"/>
    <property type="project" value="UniProtKB-KW"/>
</dbReference>
<reference evidence="6" key="1">
    <citation type="journal article" date="2014" name="Int. J. Syst. Evol. Microbiol.">
        <title>Complete genome sequence of Corynebacterium casei LMG S-19264T (=DSM 44701T), isolated from a smear-ripened cheese.</title>
        <authorList>
            <consortium name="US DOE Joint Genome Institute (JGI-PGF)"/>
            <person name="Walter F."/>
            <person name="Albersmeier A."/>
            <person name="Kalinowski J."/>
            <person name="Ruckert C."/>
        </authorList>
    </citation>
    <scope>NUCLEOTIDE SEQUENCE</scope>
    <source>
        <strain evidence="6">CGMCC 1.15388</strain>
    </source>
</reference>
<reference evidence="6" key="2">
    <citation type="submission" date="2020-09" db="EMBL/GenBank/DDBJ databases">
        <authorList>
            <person name="Sun Q."/>
            <person name="Zhou Y."/>
        </authorList>
    </citation>
    <scope>NUCLEOTIDE SEQUENCE</scope>
    <source>
        <strain evidence="6">CGMCC 1.15388</strain>
    </source>
</reference>
<dbReference type="Gene3D" id="3.40.1190.10">
    <property type="entry name" value="Mur-like, catalytic domain"/>
    <property type="match status" value="1"/>
</dbReference>
<evidence type="ECO:0000256" key="1">
    <source>
        <dbReference type="ARBA" id="ARBA00022598"/>
    </source>
</evidence>
<feature type="domain" description="Mur ligase central" evidence="5">
    <location>
        <begin position="135"/>
        <end position="323"/>
    </location>
</feature>
<organism evidence="6 7">
    <name type="scientific">Nesterenkonia cremea</name>
    <dbReference type="NCBI Taxonomy" id="1882340"/>
    <lineage>
        <taxon>Bacteria</taxon>
        <taxon>Bacillati</taxon>
        <taxon>Actinomycetota</taxon>
        <taxon>Actinomycetes</taxon>
        <taxon>Micrococcales</taxon>
        <taxon>Micrococcaceae</taxon>
        <taxon>Nesterenkonia</taxon>
    </lineage>
</organism>
<evidence type="ECO:0000259" key="4">
    <source>
        <dbReference type="Pfam" id="PF02875"/>
    </source>
</evidence>
<evidence type="ECO:0000259" key="5">
    <source>
        <dbReference type="Pfam" id="PF08245"/>
    </source>
</evidence>
<evidence type="ECO:0000313" key="7">
    <source>
        <dbReference type="Proteomes" id="UP000633136"/>
    </source>
</evidence>
<dbReference type="InterPro" id="IPR004101">
    <property type="entry name" value="Mur_ligase_C"/>
</dbReference>
<dbReference type="GO" id="GO:0016881">
    <property type="term" value="F:acid-amino acid ligase activity"/>
    <property type="evidence" value="ECO:0007669"/>
    <property type="project" value="InterPro"/>
</dbReference>
<dbReference type="PANTHER" id="PTHR43024">
    <property type="entry name" value="UDP-N-ACETYLMURAMOYL-TRIPEPTIDE--D-ALANYL-D-ALANINE LIGASE"/>
    <property type="match status" value="1"/>
</dbReference>
<dbReference type="InterPro" id="IPR036565">
    <property type="entry name" value="Mur-like_cat_sf"/>
</dbReference>
<dbReference type="InterPro" id="IPR051046">
    <property type="entry name" value="MurCDEF_CellWall_CoF430Synth"/>
</dbReference>
<dbReference type="Proteomes" id="UP000633136">
    <property type="component" value="Unassembled WGS sequence"/>
</dbReference>
<evidence type="ECO:0000313" key="6">
    <source>
        <dbReference type="EMBL" id="GGE65865.1"/>
    </source>
</evidence>
<dbReference type="Gene3D" id="3.90.190.20">
    <property type="entry name" value="Mur ligase, C-terminal domain"/>
    <property type="match status" value="1"/>
</dbReference>
<accession>A0A917APK1</accession>
<keyword evidence="2" id="KW-0547">Nucleotide-binding</keyword>
<gene>
    <name evidence="6" type="primary">murF</name>
    <name evidence="6" type="ORF">GCM10011401_11440</name>
</gene>
<comment type="caution">
    <text evidence="6">The sequence shown here is derived from an EMBL/GenBank/DDBJ whole genome shotgun (WGS) entry which is preliminary data.</text>
</comment>
<keyword evidence="7" id="KW-1185">Reference proteome</keyword>
<dbReference type="InterPro" id="IPR013221">
    <property type="entry name" value="Mur_ligase_cen"/>
</dbReference>
<dbReference type="Pfam" id="PF02875">
    <property type="entry name" value="Mur_ligase_C"/>
    <property type="match status" value="1"/>
</dbReference>
<name>A0A917APK1_9MICC</name>